<keyword evidence="2" id="KW-0472">Membrane</keyword>
<dbReference type="PANTHER" id="PTHR35872">
    <property type="entry name" value="INTEGRAL MEMBRANE PROTEIN (AFU_ORTHOLOGUE AFUA_5G07110)"/>
    <property type="match status" value="1"/>
</dbReference>
<feature type="transmembrane region" description="Helical" evidence="2">
    <location>
        <begin position="423"/>
        <end position="444"/>
    </location>
</feature>
<dbReference type="Proteomes" id="UP000316270">
    <property type="component" value="Chromosome 3"/>
</dbReference>
<feature type="region of interest" description="Disordered" evidence="1">
    <location>
        <begin position="635"/>
        <end position="693"/>
    </location>
</feature>
<evidence type="ECO:0000256" key="1">
    <source>
        <dbReference type="SAM" id="MobiDB-lite"/>
    </source>
</evidence>
<evidence type="ECO:0008006" key="5">
    <source>
        <dbReference type="Google" id="ProtNLM"/>
    </source>
</evidence>
<feature type="transmembrane region" description="Helical" evidence="2">
    <location>
        <begin position="549"/>
        <end position="575"/>
    </location>
</feature>
<dbReference type="OrthoDB" id="3365211at2759"/>
<proteinExistence type="predicted"/>
<gene>
    <name evidence="3" type="ORF">FKW77_008115</name>
</gene>
<feature type="region of interest" description="Disordered" evidence="1">
    <location>
        <begin position="1"/>
        <end position="155"/>
    </location>
</feature>
<feature type="compositionally biased region" description="Basic and acidic residues" evidence="1">
    <location>
        <begin position="1"/>
        <end position="10"/>
    </location>
</feature>
<protein>
    <recommendedName>
        <fullName evidence="5">Integral membrane protein</fullName>
    </recommendedName>
</protein>
<keyword evidence="2" id="KW-1133">Transmembrane helix</keyword>
<dbReference type="InterPro" id="IPR021369">
    <property type="entry name" value="DUF2985"/>
</dbReference>
<evidence type="ECO:0000313" key="3">
    <source>
        <dbReference type="EMBL" id="QDS69569.1"/>
    </source>
</evidence>
<feature type="compositionally biased region" description="Low complexity" evidence="1">
    <location>
        <begin position="135"/>
        <end position="148"/>
    </location>
</feature>
<dbReference type="AlphaFoldDB" id="A0A517L1R1"/>
<name>A0A517L1R1_9PEZI</name>
<evidence type="ECO:0000313" key="4">
    <source>
        <dbReference type="Proteomes" id="UP000316270"/>
    </source>
</evidence>
<dbReference type="Pfam" id="PF11204">
    <property type="entry name" value="DUF2985"/>
    <property type="match status" value="1"/>
</dbReference>
<evidence type="ECO:0000256" key="2">
    <source>
        <dbReference type="SAM" id="Phobius"/>
    </source>
</evidence>
<sequence length="693" mass="77921">MRRFRTKSDADDNEYVDLENIPAEPLHSDVANPSTTASSATEPPRASAVQRARNIIRRPIASRNDSDSIPSVRIRRTPSSSTDVRQFNPPPPPENPNLGTISEEGGRRRSSSEPNRPAWYSLPGAADKLARIRSQEPSMPSVSEEPSSGRPRLMVPGDKAEELASHLQSHVLPHGAEHGAQHAEPHLAAYREWQEAQEQNQPSARLRRAGRNIIGWRPGNDNNEGRTSNADAASIGMRSNNEEYGTDMVDLLDVIDPEISTLSTLTNVQNSLFVPNLGSWLNRRPTYNMTRQPTNSTFKAARPTTAEQTEEEKEQDYQLGRPSLTHTATISSTMTESRYAVMPHGERLHGWSDEEKEELNDLVRHMLHSRRAAFKRSMKGFGQYVRKPLGLFVTVYATLITLFGAAWVLFLIGWISVGSQKDYVVNVIDNVLVALFAIMGDGLAPFRMVDTYHMAYIARYHRLSWKLRKKHHLPKLEDHNDLPTQHPALDLEGAPGDDDVVDDNAPWEVSVLRPDQEAKLRHHQQKFANSHTFYKPHETETHHAFPLRLLVWIVVLLDCHSLLQIALGTCTWAISYKTRPFALTTVILCCSITVNITAGVLISIGDHRTRKKDVIERMFRQELTSEAIKQVEKRKQKERERNAELDEVHVPVKETQIQKPTPDGTPRPSEDTKRSSGGGFRNLLGKSNAGSHA</sequence>
<organism evidence="3 4">
    <name type="scientific">Venturia effusa</name>
    <dbReference type="NCBI Taxonomy" id="50376"/>
    <lineage>
        <taxon>Eukaryota</taxon>
        <taxon>Fungi</taxon>
        <taxon>Dikarya</taxon>
        <taxon>Ascomycota</taxon>
        <taxon>Pezizomycotina</taxon>
        <taxon>Dothideomycetes</taxon>
        <taxon>Pleosporomycetidae</taxon>
        <taxon>Venturiales</taxon>
        <taxon>Venturiaceae</taxon>
        <taxon>Venturia</taxon>
    </lineage>
</organism>
<feature type="compositionally biased region" description="Basic and acidic residues" evidence="1">
    <location>
        <begin position="635"/>
        <end position="652"/>
    </location>
</feature>
<reference evidence="3 4" key="1">
    <citation type="submission" date="2019-07" db="EMBL/GenBank/DDBJ databases">
        <title>Finished genome of Venturia effusa.</title>
        <authorList>
            <person name="Young C.A."/>
            <person name="Cox M.P."/>
            <person name="Ganley A.R.D."/>
            <person name="David W.J."/>
        </authorList>
    </citation>
    <scope>NUCLEOTIDE SEQUENCE [LARGE SCALE GENOMIC DNA]</scope>
    <source>
        <strain evidence="4">albino</strain>
    </source>
</reference>
<feature type="transmembrane region" description="Helical" evidence="2">
    <location>
        <begin position="389"/>
        <end position="417"/>
    </location>
</feature>
<accession>A0A517L1R1</accession>
<dbReference type="STRING" id="50376.A0A517L1R1"/>
<keyword evidence="4" id="KW-1185">Reference proteome</keyword>
<feature type="transmembrane region" description="Helical" evidence="2">
    <location>
        <begin position="581"/>
        <end position="602"/>
    </location>
</feature>
<keyword evidence="2" id="KW-0812">Transmembrane</keyword>
<feature type="compositionally biased region" description="Polar residues" evidence="1">
    <location>
        <begin position="31"/>
        <end position="41"/>
    </location>
</feature>
<dbReference type="PANTHER" id="PTHR35872:SF2">
    <property type="entry name" value="INTEGRAL MEMBRANE PROTEIN (AFU_ORTHOLOGUE AFUA_5G07110)"/>
    <property type="match status" value="1"/>
</dbReference>
<dbReference type="EMBL" id="CP042187">
    <property type="protein sequence ID" value="QDS69569.1"/>
    <property type="molecule type" value="Genomic_DNA"/>
</dbReference>